<sequence length="374" mass="43262">MEFLQSFDNHLEDMLHRLCVRLQITATQRELAESRYKSVTEWLAADESTFWGKDLDIYPQGSLRIGTTVKPLAHQEFDLDLVCEINRSWQGKNPLELLNAMEQRLRLHKTYAPMVQRKNRCIRLNYANEFHMDLLPACPSDSNDSGCLKVPDREAKDWKDSNPSGYAKWLDDRAKQYETFLEKRASIHPLPDEEPVEFKPPLKRAVQLIKRHRDICFLDYPNNAPISIVLTTLAGTIYNKQDSVYQTIESVLSGIISLIPGRGRLIVLNPTNKKEDLSERWDSEPLLYGMFKRYIEDFLKQWQQLKYARGTELNALIKSLFGEKVTNAVLMEQAMAIEEARKSSRLRSSWSLGSLTVLKTSSTPVRRNTFYGED</sequence>
<dbReference type="AlphaFoldDB" id="A0A1Q8QSQ0"/>
<organism evidence="2 3">
    <name type="scientific">Desulfosporosinus metallidurans</name>
    <dbReference type="NCBI Taxonomy" id="1888891"/>
    <lineage>
        <taxon>Bacteria</taxon>
        <taxon>Bacillati</taxon>
        <taxon>Bacillota</taxon>
        <taxon>Clostridia</taxon>
        <taxon>Eubacteriales</taxon>
        <taxon>Desulfitobacteriaceae</taxon>
        <taxon>Desulfosporosinus</taxon>
    </lineage>
</organism>
<accession>A0A1Q8QSQ0</accession>
<gene>
    <name evidence="2" type="ORF">DSOL_3121</name>
</gene>
<dbReference type="InterPro" id="IPR006116">
    <property type="entry name" value="NT_2-5OAS_ClassI-CCAase"/>
</dbReference>
<dbReference type="GO" id="GO:0016779">
    <property type="term" value="F:nucleotidyltransferase activity"/>
    <property type="evidence" value="ECO:0007669"/>
    <property type="project" value="InterPro"/>
</dbReference>
<name>A0A1Q8QSQ0_9FIRM</name>
<dbReference type="Proteomes" id="UP000186102">
    <property type="component" value="Unassembled WGS sequence"/>
</dbReference>
<dbReference type="Pfam" id="PF18144">
    <property type="entry name" value="SMODS"/>
    <property type="match status" value="1"/>
</dbReference>
<keyword evidence="3" id="KW-1185">Reference proteome</keyword>
<evidence type="ECO:0000313" key="3">
    <source>
        <dbReference type="Proteomes" id="UP000186102"/>
    </source>
</evidence>
<evidence type="ECO:0000313" key="2">
    <source>
        <dbReference type="EMBL" id="OLN30356.1"/>
    </source>
</evidence>
<evidence type="ECO:0008006" key="4">
    <source>
        <dbReference type="Google" id="ProtNLM"/>
    </source>
</evidence>
<dbReference type="EMBL" id="MLBF01000025">
    <property type="protein sequence ID" value="OLN30356.1"/>
    <property type="molecule type" value="Genomic_DNA"/>
</dbReference>
<dbReference type="RefSeq" id="WP_083642621.1">
    <property type="nucleotide sequence ID" value="NZ_MLBF01000025.1"/>
</dbReference>
<dbReference type="CDD" id="cd05400">
    <property type="entry name" value="NT_2-5OAS_ClassI-CCAase"/>
    <property type="match status" value="1"/>
</dbReference>
<keyword evidence="1" id="KW-0051">Antiviral defense</keyword>
<proteinExistence type="predicted"/>
<dbReference type="GO" id="GO:0051607">
    <property type="term" value="P:defense response to virus"/>
    <property type="evidence" value="ECO:0007669"/>
    <property type="project" value="UniProtKB-KW"/>
</dbReference>
<reference evidence="2 3" key="1">
    <citation type="submission" date="2016-09" db="EMBL/GenBank/DDBJ databases">
        <title>Complete genome of Desulfosporosinus sp. OL.</title>
        <authorList>
            <person name="Mardanov A."/>
            <person name="Beletsky A."/>
            <person name="Panova A."/>
            <person name="Karnachuk O."/>
            <person name="Ravin N."/>
        </authorList>
    </citation>
    <scope>NUCLEOTIDE SEQUENCE [LARGE SCALE GENOMIC DNA]</scope>
    <source>
        <strain evidence="2 3">OL</strain>
    </source>
</reference>
<protein>
    <recommendedName>
        <fullName evidence="4">Nucleotidyltransferase</fullName>
    </recommendedName>
</protein>
<comment type="caution">
    <text evidence="2">The sequence shown here is derived from an EMBL/GenBank/DDBJ whole genome shotgun (WGS) entry which is preliminary data.</text>
</comment>
<dbReference type="STRING" id="1888891.DSOL_3121"/>
<evidence type="ECO:0000256" key="1">
    <source>
        <dbReference type="ARBA" id="ARBA00023118"/>
    </source>
</evidence>
<dbReference type="OrthoDB" id="7572058at2"/>